<sequence length="641" mass="72673">MKTIAIVGGGPAGLYLAIRLSQVLSSQSSAFKIVIIEPKFDDYNRPGIVAKNVLDLIERHIKLGNDVLKASDDSDSSIFISRLESALYKQALHFPIQFVKASLTGIDVKGRLTLDNGEHLSCDYAFDCTGARRKLISSVNTYLPSGSKFTFSQVADNPTKNHFVAYVTMDESNAALMKEDTRRAPLRRALGLQRLRSEFNWPEFVEPELSQRRYTHDKSVLFYLYLETPPHFNQLPRSKQKEWLNALIEIKTGHALEYTVEDDPLKFSAFIVDPDKVNETYLTTTALPFIVIPMGDAHIKPDFRLGIGIRSGVLRTETFITAFVKSNGDVPQALKIYEFLVREPLGWHEQSLRSEYRLAKEKMQNALLQARKMYMAAFSLAQTDIEKQTLEAGFDDINAMLGLAHIAAAKEHFAMAAHDKSVQRPVRQIRLSKTSDVLQEEALRDCEQELLIALKLMPVHKQALVKDELLDLAMSYKDVAGRLFQHDQKAKAKIYYKAAANLFESFFSAEHSLELVKIYSNLLIIAKQQQQYNLLEEYQKMASQWLKKEDMTVPEIKTLHKKINFNYCEGILTQIENEAKKETPDKAVLAQLEEAEKNHVHLQSQNLLSEVENNKLVSLLGKIKENSQVDASRAINPPKGN</sequence>
<dbReference type="InterPro" id="IPR036188">
    <property type="entry name" value="FAD/NAD-bd_sf"/>
</dbReference>
<organism evidence="1 2">
    <name type="scientific">Legionella erythra</name>
    <dbReference type="NCBI Taxonomy" id="448"/>
    <lineage>
        <taxon>Bacteria</taxon>
        <taxon>Pseudomonadati</taxon>
        <taxon>Pseudomonadota</taxon>
        <taxon>Gammaproteobacteria</taxon>
        <taxon>Legionellales</taxon>
        <taxon>Legionellaceae</taxon>
        <taxon>Legionella</taxon>
    </lineage>
</organism>
<name>A0A0W0TU35_LEGER</name>
<dbReference type="OrthoDB" id="5636482at2"/>
<proteinExistence type="predicted"/>
<dbReference type="SUPFAM" id="SSF51905">
    <property type="entry name" value="FAD/NAD(P)-binding domain"/>
    <property type="match status" value="1"/>
</dbReference>
<dbReference type="PATRIC" id="fig|448.7.peg.603"/>
<gene>
    <name evidence="1" type="ORF">Lery_0579</name>
</gene>
<protein>
    <submittedName>
        <fullName evidence="1">Pyridine nucleotide-disulfide oxidoreductase</fullName>
    </submittedName>
</protein>
<keyword evidence="2" id="KW-1185">Reference proteome</keyword>
<dbReference type="Proteomes" id="UP000054773">
    <property type="component" value="Unassembled WGS sequence"/>
</dbReference>
<accession>A0A0W0TU35</accession>
<dbReference type="STRING" id="448.Lery_0579"/>
<dbReference type="EMBL" id="LNYA01000006">
    <property type="protein sequence ID" value="KTC99186.1"/>
    <property type="molecule type" value="Genomic_DNA"/>
</dbReference>
<reference evidence="1 2" key="1">
    <citation type="submission" date="2015-11" db="EMBL/GenBank/DDBJ databases">
        <title>Genomic analysis of 38 Legionella species identifies large and diverse effector repertoires.</title>
        <authorList>
            <person name="Burstein D."/>
            <person name="Amaro F."/>
            <person name="Zusman T."/>
            <person name="Lifshitz Z."/>
            <person name="Cohen O."/>
            <person name="Gilbert J.A."/>
            <person name="Pupko T."/>
            <person name="Shuman H.A."/>
            <person name="Segal G."/>
        </authorList>
    </citation>
    <scope>NUCLEOTIDE SEQUENCE [LARGE SCALE GENOMIC DNA]</scope>
    <source>
        <strain evidence="1 2">SE-32A-C8</strain>
    </source>
</reference>
<dbReference type="Gene3D" id="3.50.50.60">
    <property type="entry name" value="FAD/NAD(P)-binding domain"/>
    <property type="match status" value="1"/>
</dbReference>
<evidence type="ECO:0000313" key="2">
    <source>
        <dbReference type="Proteomes" id="UP000054773"/>
    </source>
</evidence>
<dbReference type="RefSeq" id="WP_058525757.1">
    <property type="nucleotide sequence ID" value="NZ_CAAAHY010000021.1"/>
</dbReference>
<evidence type="ECO:0000313" key="1">
    <source>
        <dbReference type="EMBL" id="KTC99186.1"/>
    </source>
</evidence>
<comment type="caution">
    <text evidence="1">The sequence shown here is derived from an EMBL/GenBank/DDBJ whole genome shotgun (WGS) entry which is preliminary data.</text>
</comment>
<dbReference type="AlphaFoldDB" id="A0A0W0TU35"/>